<protein>
    <recommendedName>
        <fullName evidence="3">Solute carrier family 40 protein</fullName>
    </recommendedName>
</protein>
<accession>A0ABN9VI19</accession>
<evidence type="ECO:0008006" key="3">
    <source>
        <dbReference type="Google" id="ProtNLM"/>
    </source>
</evidence>
<gene>
    <name evidence="1" type="ORF">PCOR1329_LOCUS58223</name>
</gene>
<reference evidence="1" key="1">
    <citation type="submission" date="2023-10" db="EMBL/GenBank/DDBJ databases">
        <authorList>
            <person name="Chen Y."/>
            <person name="Shah S."/>
            <person name="Dougan E. K."/>
            <person name="Thang M."/>
            <person name="Chan C."/>
        </authorList>
    </citation>
    <scope>NUCLEOTIDE SEQUENCE [LARGE SCALE GENOMIC DNA]</scope>
</reference>
<keyword evidence="2" id="KW-1185">Reference proteome</keyword>
<dbReference type="EMBL" id="CAUYUJ010017214">
    <property type="protein sequence ID" value="CAK0872878.1"/>
    <property type="molecule type" value="Genomic_DNA"/>
</dbReference>
<name>A0ABN9VI19_9DINO</name>
<comment type="caution">
    <text evidence="1">The sequence shown here is derived from an EMBL/GenBank/DDBJ whole genome shotgun (WGS) entry which is preliminary data.</text>
</comment>
<evidence type="ECO:0000313" key="1">
    <source>
        <dbReference type="EMBL" id="CAK0872878.1"/>
    </source>
</evidence>
<proteinExistence type="predicted"/>
<organism evidence="1 2">
    <name type="scientific">Prorocentrum cordatum</name>
    <dbReference type="NCBI Taxonomy" id="2364126"/>
    <lineage>
        <taxon>Eukaryota</taxon>
        <taxon>Sar</taxon>
        <taxon>Alveolata</taxon>
        <taxon>Dinophyceae</taxon>
        <taxon>Prorocentrales</taxon>
        <taxon>Prorocentraceae</taxon>
        <taxon>Prorocentrum</taxon>
    </lineage>
</organism>
<evidence type="ECO:0000313" key="2">
    <source>
        <dbReference type="Proteomes" id="UP001189429"/>
    </source>
</evidence>
<sequence>MPLASPGAADAIHVDSARAAFLCGLAVPSCPSPCQGAAAAGAIVALLQTRDPDTPAVDRAPRMDALGTLTSLSAAAGADLAAQRIRTAATVRTTIAVKCVTESVITFLLEAQLMILRPFIDATKCAHNMVVVLVSTPFMDPLMALLLAQFLGRVGEFLARDLGMAFLGQSLDLLGASSRLGLITLFEMPPLVESLGLAGASFVLGRGMVFFARSSDLEGACSRLGHHSMAPNWHER</sequence>
<dbReference type="Proteomes" id="UP001189429">
    <property type="component" value="Unassembled WGS sequence"/>
</dbReference>
<feature type="non-terminal residue" evidence="1">
    <location>
        <position position="236"/>
    </location>
</feature>